<dbReference type="Gene3D" id="3.30.420.10">
    <property type="entry name" value="Ribonuclease H-like superfamily/Ribonuclease H"/>
    <property type="match status" value="1"/>
</dbReference>
<feature type="domain" description="Exonuclease" evidence="7">
    <location>
        <begin position="275"/>
        <end position="432"/>
    </location>
</feature>
<dbReference type="SMART" id="SM00479">
    <property type="entry name" value="EXOIII"/>
    <property type="match status" value="1"/>
</dbReference>
<keyword evidence="4" id="KW-0378">Hydrolase</keyword>
<dbReference type="InterPro" id="IPR034922">
    <property type="entry name" value="REX1-like_exo"/>
</dbReference>
<dbReference type="GO" id="GO:0003676">
    <property type="term" value="F:nucleic acid binding"/>
    <property type="evidence" value="ECO:0007669"/>
    <property type="project" value="InterPro"/>
</dbReference>
<keyword evidence="3" id="KW-0540">Nuclease</keyword>
<sequence>MASNSERAEARQRDCSLSVADGHSYTLEPVLQHRSAPIDWIQLQRFVTWLMSVNAKTKCPLNLRNGRVHSHSNVFIAVPYLDSDYLMNDLDALKVVQRSTESGTLYRIKSPACHISEGECDIMKKFLFMEVKKQIRPDESHRIAQFCLTPEMYHNAYNPGHAENEQFEDLDCHPAEFVNKMEADISEDQLLSVLESNVLTPRRLCRNQDQLVAAVNRYRATPFTAELAPESASSSGETSVDDDSVGTPEFKFSDELLRRYASIAYQLRNDGLFPKTFALDCEMVSTTKGTELARITVIDSLLRVVFDALVQPSCTVTNYRTQYSGITEQGLAGVTITLSDVQAALYRMVDCETVLVGHSLHHDLSACEVGHGRVIDTALMYAIQNRRNKPSLKALAETHLKLDLLRDAGHDSYVDAATSMYLAMAGVLDLEPPSTRNIGILGQEAFSLLSRPEEQFPSPVVHLIDPMADHYKHQLDSGITLEQTSDDGSSVDRLVELLRSNRGVDSACYYFLVLRDFQKMCLRKMFESPKNEEAASLTKRANPKSVCEYMTRLSALTDRVVACLDRDDVMMMSNLSGDTAKVDVLSQSLHAKTPGRMSKLSRFLWRLYALGNGEPAPNHANMGEMADAPEPVEKFSRRTQIVTVATLKREHEMAIRDRHLNWAIFLTKKSSNKRKPTSQ</sequence>
<evidence type="ECO:0000256" key="5">
    <source>
        <dbReference type="ARBA" id="ARBA00022839"/>
    </source>
</evidence>
<dbReference type="OrthoDB" id="8191639at2759"/>
<dbReference type="SUPFAM" id="SSF53098">
    <property type="entry name" value="Ribonuclease H-like"/>
    <property type="match status" value="1"/>
</dbReference>
<comment type="subcellular location">
    <subcellularLocation>
        <location evidence="1">Nucleus</location>
    </subcellularLocation>
</comment>
<organism evidence="8 9">
    <name type="scientific">Babesia bigemina</name>
    <dbReference type="NCBI Taxonomy" id="5866"/>
    <lineage>
        <taxon>Eukaryota</taxon>
        <taxon>Sar</taxon>
        <taxon>Alveolata</taxon>
        <taxon>Apicomplexa</taxon>
        <taxon>Aconoidasida</taxon>
        <taxon>Piroplasmida</taxon>
        <taxon>Babesiidae</taxon>
        <taxon>Babesia</taxon>
    </lineage>
</organism>
<name>A0A061DE52_BABBI</name>
<protein>
    <submittedName>
        <fullName evidence="8">Exonuclease family protein, putative</fullName>
    </submittedName>
</protein>
<evidence type="ECO:0000313" key="9">
    <source>
        <dbReference type="Proteomes" id="UP000033188"/>
    </source>
</evidence>
<dbReference type="KEGG" id="bbig:BBBOND_0307340"/>
<dbReference type="EMBL" id="LK391709">
    <property type="protein sequence ID" value="CDR96830.1"/>
    <property type="molecule type" value="Genomic_DNA"/>
</dbReference>
<keyword evidence="5 8" id="KW-0269">Exonuclease</keyword>
<dbReference type="InterPro" id="IPR013520">
    <property type="entry name" value="Ribonucl_H"/>
</dbReference>
<keyword evidence="6" id="KW-0539">Nucleus</keyword>
<evidence type="ECO:0000256" key="2">
    <source>
        <dbReference type="ARBA" id="ARBA00006357"/>
    </source>
</evidence>
<keyword evidence="9" id="KW-1185">Reference proteome</keyword>
<dbReference type="InterPro" id="IPR012337">
    <property type="entry name" value="RNaseH-like_sf"/>
</dbReference>
<dbReference type="InterPro" id="IPR047021">
    <property type="entry name" value="REXO1/3/4-like"/>
</dbReference>
<comment type="similarity">
    <text evidence="2">Belongs to the REXO1/REXO3 family.</text>
</comment>
<dbReference type="OMA" id="KCPLNLR"/>
<evidence type="ECO:0000259" key="7">
    <source>
        <dbReference type="SMART" id="SM00479"/>
    </source>
</evidence>
<dbReference type="PANTHER" id="PTHR12801">
    <property type="entry name" value="RNA EXONUCLEASE REXO1 / RECO3 FAMILY MEMBER-RELATED"/>
    <property type="match status" value="1"/>
</dbReference>
<dbReference type="GO" id="GO:0004527">
    <property type="term" value="F:exonuclease activity"/>
    <property type="evidence" value="ECO:0007669"/>
    <property type="project" value="UniProtKB-KW"/>
</dbReference>
<dbReference type="InterPro" id="IPR036397">
    <property type="entry name" value="RNaseH_sf"/>
</dbReference>
<evidence type="ECO:0000256" key="4">
    <source>
        <dbReference type="ARBA" id="ARBA00022801"/>
    </source>
</evidence>
<dbReference type="RefSeq" id="XP_012769016.1">
    <property type="nucleotide sequence ID" value="XM_012913562.1"/>
</dbReference>
<reference evidence="9" key="1">
    <citation type="journal article" date="2014" name="Nucleic Acids Res.">
        <title>The evolutionary dynamics of variant antigen genes in Babesia reveal a history of genomic innovation underlying host-parasite interaction.</title>
        <authorList>
            <person name="Jackson A.P."/>
            <person name="Otto T.D."/>
            <person name="Darby A."/>
            <person name="Ramaprasad A."/>
            <person name="Xia D."/>
            <person name="Echaide I.E."/>
            <person name="Farber M."/>
            <person name="Gahlot S."/>
            <person name="Gamble J."/>
            <person name="Gupta D."/>
            <person name="Gupta Y."/>
            <person name="Jackson L."/>
            <person name="Malandrin L."/>
            <person name="Malas T.B."/>
            <person name="Moussa E."/>
            <person name="Nair M."/>
            <person name="Reid A.J."/>
            <person name="Sanders M."/>
            <person name="Sharma J."/>
            <person name="Tracey A."/>
            <person name="Quail M.A."/>
            <person name="Weir W."/>
            <person name="Wastling J.M."/>
            <person name="Hall N."/>
            <person name="Willadsen P."/>
            <person name="Lingelbach K."/>
            <person name="Shiels B."/>
            <person name="Tait A."/>
            <person name="Berriman M."/>
            <person name="Allred D.R."/>
            <person name="Pain A."/>
        </authorList>
    </citation>
    <scope>NUCLEOTIDE SEQUENCE [LARGE SCALE GENOMIC DNA]</scope>
    <source>
        <strain evidence="9">Bond</strain>
    </source>
</reference>
<dbReference type="CDD" id="cd06145">
    <property type="entry name" value="REX1_like"/>
    <property type="match status" value="1"/>
</dbReference>
<gene>
    <name evidence="8" type="ORF">BBBOND_0307340</name>
</gene>
<accession>A0A061DE52</accession>
<evidence type="ECO:0000256" key="1">
    <source>
        <dbReference type="ARBA" id="ARBA00004123"/>
    </source>
</evidence>
<dbReference type="VEuPathDB" id="PiroplasmaDB:BBBOND_0307340"/>
<proteinExistence type="inferred from homology"/>
<dbReference type="Pfam" id="PF00929">
    <property type="entry name" value="RNase_T"/>
    <property type="match status" value="1"/>
</dbReference>
<evidence type="ECO:0000256" key="3">
    <source>
        <dbReference type="ARBA" id="ARBA00022722"/>
    </source>
</evidence>
<evidence type="ECO:0000256" key="6">
    <source>
        <dbReference type="ARBA" id="ARBA00023242"/>
    </source>
</evidence>
<dbReference type="Proteomes" id="UP000033188">
    <property type="component" value="Chromosome 3"/>
</dbReference>
<dbReference type="GeneID" id="24565371"/>
<dbReference type="AlphaFoldDB" id="A0A061DE52"/>
<dbReference type="STRING" id="5866.A0A061DE52"/>
<dbReference type="PANTHER" id="PTHR12801:SF115">
    <property type="entry name" value="FI18136P1-RELATED"/>
    <property type="match status" value="1"/>
</dbReference>
<evidence type="ECO:0000313" key="8">
    <source>
        <dbReference type="EMBL" id="CDR96830.1"/>
    </source>
</evidence>
<dbReference type="GO" id="GO:0005634">
    <property type="term" value="C:nucleus"/>
    <property type="evidence" value="ECO:0007669"/>
    <property type="project" value="UniProtKB-SubCell"/>
</dbReference>